<evidence type="ECO:0000313" key="2">
    <source>
        <dbReference type="Proteomes" id="UP001058974"/>
    </source>
</evidence>
<dbReference type="EMBL" id="JAMSHJ010000003">
    <property type="protein sequence ID" value="KAI5424156.1"/>
    <property type="molecule type" value="Genomic_DNA"/>
</dbReference>
<dbReference type="Gramene" id="Psat03G0039100-T1">
    <property type="protein sequence ID" value="KAI5424156.1"/>
    <property type="gene ID" value="KIW84_030391"/>
</dbReference>
<organism evidence="1 2">
    <name type="scientific">Pisum sativum</name>
    <name type="common">Garden pea</name>
    <name type="synonym">Lathyrus oleraceus</name>
    <dbReference type="NCBI Taxonomy" id="3888"/>
    <lineage>
        <taxon>Eukaryota</taxon>
        <taxon>Viridiplantae</taxon>
        <taxon>Streptophyta</taxon>
        <taxon>Embryophyta</taxon>
        <taxon>Tracheophyta</taxon>
        <taxon>Spermatophyta</taxon>
        <taxon>Magnoliopsida</taxon>
        <taxon>eudicotyledons</taxon>
        <taxon>Gunneridae</taxon>
        <taxon>Pentapetalae</taxon>
        <taxon>rosids</taxon>
        <taxon>fabids</taxon>
        <taxon>Fabales</taxon>
        <taxon>Fabaceae</taxon>
        <taxon>Papilionoideae</taxon>
        <taxon>50 kb inversion clade</taxon>
        <taxon>NPAAA clade</taxon>
        <taxon>Hologalegina</taxon>
        <taxon>IRL clade</taxon>
        <taxon>Fabeae</taxon>
        <taxon>Lathyrus</taxon>
    </lineage>
</organism>
<protein>
    <submittedName>
        <fullName evidence="1">Uncharacterized protein</fullName>
    </submittedName>
</protein>
<dbReference type="AlphaFoldDB" id="A0A9D4XSX3"/>
<name>A0A9D4XSX3_PEA</name>
<reference evidence="1 2" key="1">
    <citation type="journal article" date="2022" name="Nat. Genet.">
        <title>Improved pea reference genome and pan-genome highlight genomic features and evolutionary characteristics.</title>
        <authorList>
            <person name="Yang T."/>
            <person name="Liu R."/>
            <person name="Luo Y."/>
            <person name="Hu S."/>
            <person name="Wang D."/>
            <person name="Wang C."/>
            <person name="Pandey M.K."/>
            <person name="Ge S."/>
            <person name="Xu Q."/>
            <person name="Li N."/>
            <person name="Li G."/>
            <person name="Huang Y."/>
            <person name="Saxena R.K."/>
            <person name="Ji Y."/>
            <person name="Li M."/>
            <person name="Yan X."/>
            <person name="He Y."/>
            <person name="Liu Y."/>
            <person name="Wang X."/>
            <person name="Xiang C."/>
            <person name="Varshney R.K."/>
            <person name="Ding H."/>
            <person name="Gao S."/>
            <person name="Zong X."/>
        </authorList>
    </citation>
    <scope>NUCLEOTIDE SEQUENCE [LARGE SCALE GENOMIC DNA]</scope>
    <source>
        <strain evidence="1 2">cv. Zhongwan 6</strain>
    </source>
</reference>
<evidence type="ECO:0000313" key="1">
    <source>
        <dbReference type="EMBL" id="KAI5424156.1"/>
    </source>
</evidence>
<gene>
    <name evidence="1" type="ORF">KIW84_030391</name>
</gene>
<accession>A0A9D4XSX3</accession>
<comment type="caution">
    <text evidence="1">The sequence shown here is derived from an EMBL/GenBank/DDBJ whole genome shotgun (WGS) entry which is preliminary data.</text>
</comment>
<proteinExistence type="predicted"/>
<keyword evidence="2" id="KW-1185">Reference proteome</keyword>
<dbReference type="Proteomes" id="UP001058974">
    <property type="component" value="Chromosome 3"/>
</dbReference>
<sequence>MYSLLIRKRSCQAALDFAAIHGLDKDEVLKSQAGPTEDAVKALLAYGPHITDHHRFSEVDDDDSSHDQSAIECYDNANSAAYEDDSHGRDGRHGCLCSDKTGALTATKILLRFLQKEWMLKPLF</sequence>